<comment type="caution">
    <text evidence="6">The sequence shown here is derived from an EMBL/GenBank/DDBJ whole genome shotgun (WGS) entry which is preliminary data.</text>
</comment>
<feature type="transmembrane region" description="Helical" evidence="3">
    <location>
        <begin position="319"/>
        <end position="338"/>
    </location>
</feature>
<feature type="domain" description="SGNH" evidence="5">
    <location>
        <begin position="443"/>
        <end position="652"/>
    </location>
</feature>
<dbReference type="EMBL" id="JABEVU030000001">
    <property type="protein sequence ID" value="MDB0579526.1"/>
    <property type="molecule type" value="Genomic_DNA"/>
</dbReference>
<comment type="subcellular location">
    <subcellularLocation>
        <location evidence="1">Membrane</location>
    </subcellularLocation>
</comment>
<keyword evidence="3" id="KW-0812">Transmembrane</keyword>
<dbReference type="RefSeq" id="WP_040104924.1">
    <property type="nucleotide sequence ID" value="NZ_JABEVU030000001.1"/>
</dbReference>
<dbReference type="InterPro" id="IPR043968">
    <property type="entry name" value="SGNH"/>
</dbReference>
<evidence type="ECO:0000313" key="8">
    <source>
        <dbReference type="Proteomes" id="UP000031546"/>
    </source>
</evidence>
<dbReference type="EMBL" id="JXII01000002">
    <property type="protein sequence ID" value="KIH71460.1"/>
    <property type="molecule type" value="Genomic_DNA"/>
</dbReference>
<reference evidence="7 9" key="4">
    <citation type="submission" date="2022-12" db="EMBL/GenBank/DDBJ databases">
        <title>Genome analysis and biological profiling of marine Salinicoccus roseus MOSEL-ME25.</title>
        <authorList>
            <person name="Mirza F.T."/>
            <person name="Xie Y."/>
            <person name="Shinwari Z.K."/>
        </authorList>
    </citation>
    <scope>NUCLEOTIDE SEQUENCE [LARGE SCALE GENOMIC DNA]</scope>
    <source>
        <strain evidence="7 9">MOSEL-ME25</strain>
    </source>
</reference>
<evidence type="ECO:0000256" key="2">
    <source>
        <dbReference type="ARBA" id="ARBA00007400"/>
    </source>
</evidence>
<feature type="transmembrane region" description="Helical" evidence="3">
    <location>
        <begin position="74"/>
        <end position="93"/>
    </location>
</feature>
<feature type="transmembrane region" description="Helical" evidence="3">
    <location>
        <begin position="137"/>
        <end position="159"/>
    </location>
</feature>
<feature type="domain" description="Acyltransferase 3" evidence="4">
    <location>
        <begin position="10"/>
        <end position="338"/>
    </location>
</feature>
<evidence type="ECO:0000313" key="9">
    <source>
        <dbReference type="Proteomes" id="UP000527860"/>
    </source>
</evidence>
<dbReference type="Pfam" id="PF01757">
    <property type="entry name" value="Acyl_transf_3"/>
    <property type="match status" value="1"/>
</dbReference>
<evidence type="ECO:0000313" key="7">
    <source>
        <dbReference type="EMBL" id="MDB0579526.1"/>
    </source>
</evidence>
<dbReference type="Proteomes" id="UP000031546">
    <property type="component" value="Unassembled WGS sequence"/>
</dbReference>
<accession>A0A0C2HCN2</accession>
<protein>
    <submittedName>
        <fullName evidence="6 7">Acyltransferase</fullName>
    </submittedName>
</protein>
<evidence type="ECO:0000256" key="1">
    <source>
        <dbReference type="ARBA" id="ARBA00004370"/>
    </source>
</evidence>
<name>A0A0C2HCN2_9STAP</name>
<dbReference type="OrthoDB" id="9796461at2"/>
<feature type="transmembrane region" description="Helical" evidence="3">
    <location>
        <begin position="12"/>
        <end position="28"/>
    </location>
</feature>
<dbReference type="PANTHER" id="PTHR23028">
    <property type="entry name" value="ACETYLTRANSFERASE"/>
    <property type="match status" value="1"/>
</dbReference>
<dbReference type="GO" id="GO:0016747">
    <property type="term" value="F:acyltransferase activity, transferring groups other than amino-acyl groups"/>
    <property type="evidence" value="ECO:0007669"/>
    <property type="project" value="InterPro"/>
</dbReference>
<evidence type="ECO:0000259" key="4">
    <source>
        <dbReference type="Pfam" id="PF01757"/>
    </source>
</evidence>
<evidence type="ECO:0000313" key="6">
    <source>
        <dbReference type="EMBL" id="KIH71460.1"/>
    </source>
</evidence>
<dbReference type="GO" id="GO:0016020">
    <property type="term" value="C:membrane"/>
    <property type="evidence" value="ECO:0007669"/>
    <property type="project" value="TreeGrafter"/>
</dbReference>
<keyword evidence="6" id="KW-0808">Transferase</keyword>
<keyword evidence="9" id="KW-1185">Reference proteome</keyword>
<feature type="transmembrane region" description="Helical" evidence="3">
    <location>
        <begin position="292"/>
        <end position="313"/>
    </location>
</feature>
<keyword evidence="3" id="KW-0472">Membrane</keyword>
<proteinExistence type="inferred from homology"/>
<reference evidence="7" key="3">
    <citation type="submission" date="2020-04" db="EMBL/GenBank/DDBJ databases">
        <authorList>
            <person name="Tanveer F."/>
            <person name="Xie Y."/>
            <person name="Shinwari Z.K."/>
        </authorList>
    </citation>
    <scope>NUCLEOTIDE SEQUENCE</scope>
    <source>
        <strain evidence="7">MOSEL-ME25</strain>
    </source>
</reference>
<dbReference type="STRING" id="45670.SN16_01905"/>
<dbReference type="GeneID" id="77844294"/>
<dbReference type="PANTHER" id="PTHR23028:SF53">
    <property type="entry name" value="ACYL_TRANSF_3 DOMAIN-CONTAINING PROTEIN"/>
    <property type="match status" value="1"/>
</dbReference>
<dbReference type="Pfam" id="PF19040">
    <property type="entry name" value="SGNH"/>
    <property type="match status" value="1"/>
</dbReference>
<gene>
    <name evidence="7" type="ORF">F7P68_0003210</name>
    <name evidence="6" type="ORF">SN16_01905</name>
</gene>
<dbReference type="InterPro" id="IPR050879">
    <property type="entry name" value="Acyltransferase_3"/>
</dbReference>
<dbReference type="AlphaFoldDB" id="A0A0C2HCN2"/>
<feature type="transmembrane region" description="Helical" evidence="3">
    <location>
        <begin position="359"/>
        <end position="380"/>
    </location>
</feature>
<reference evidence="6 8" key="1">
    <citation type="submission" date="2015-01" db="EMBL/GenBank/DDBJ databases">
        <title>Genome sequences of high lactate-tolerant strain Salinicoccus roseus W12 with industrial interest.</title>
        <authorList>
            <person name="Wang H."/>
            <person name="Yu B."/>
        </authorList>
    </citation>
    <scope>NUCLEOTIDE SEQUENCE [LARGE SCALE GENOMIC DNA]</scope>
    <source>
        <strain evidence="6 8">W12</strain>
    </source>
</reference>
<dbReference type="InterPro" id="IPR002656">
    <property type="entry name" value="Acyl_transf_3_dom"/>
</dbReference>
<keyword evidence="6" id="KW-0012">Acyltransferase</keyword>
<evidence type="ECO:0000256" key="3">
    <source>
        <dbReference type="SAM" id="Phobius"/>
    </source>
</evidence>
<sequence>MEIKKQYRPEIEGLRVIAALLVAVYHIWMMRVSGGVDVFFVVSGFLITTSLLSRYARNGYIKFSTFILGLLKRLLPNALVVLLFVTIAGYFILPDVRHFDTMKEIIASLLYYENWQLAMIGTDYLDQTNEKSPVQHFWAMSIQGQFYVIWFMVISFAILIHEKLKRNFNKIFFLILALLIVSSLSFSIYLTAVNQPWAYFDTRTRVWEFAIGGMLVLFIFKVKLPAFISTLMGWVGLAALISTGLLLDVEGSFPSYVALWPVMAAVFVMLAGQNPTKLGVEKFLGSKPMVSLGGLSYGLYLWHWPLLSFYYVIFDTKDVSVLHGVLIILLSLALSYLSTTFIEKPINKYVSGNNFSLRAFRPIFTMIAALLVAVVTWFGISQYQSMASSGLADDPDYPGAMVNAEGFDEESFEEKDPIPAMSEVKEDKEESYTNGCQQGIGEAEVELCEYGVTENPDHIVAVVGGSKSTHWTSPVKKFAEEENIKVLNVTKSGCRLSLDEVSAEDCNEWNENVADALADADVDMVVALADIARPDETEVPQGFIDQFNRLKERDIEVLAIRDTPYFGEDIPECISAKGADHEDCSVDKDTVYPTPSAWEKLENPPENVHYVDYHEYYCGEDRCGPIIGNVIGYYDHDHMTKTFAESFAPILREDVMKVLESE</sequence>
<evidence type="ECO:0000259" key="5">
    <source>
        <dbReference type="Pfam" id="PF19040"/>
    </source>
</evidence>
<reference evidence="9" key="2">
    <citation type="submission" date="2020-04" db="EMBL/GenBank/DDBJ databases">
        <title>Genome analysis and biological profiling of marine Cellulosimicrobium funkei MOSEL-ME6.</title>
        <authorList>
            <person name="Tanveer F."/>
            <person name="Xie Y."/>
            <person name="Shinwari Z.K."/>
        </authorList>
    </citation>
    <scope>NUCLEOTIDE SEQUENCE [LARGE SCALE GENOMIC DNA]</scope>
    <source>
        <strain evidence="9">MOSEL-ME25</strain>
    </source>
</reference>
<dbReference type="Proteomes" id="UP000527860">
    <property type="component" value="Unassembled WGS sequence"/>
</dbReference>
<feature type="transmembrane region" description="Helical" evidence="3">
    <location>
        <begin position="227"/>
        <end position="247"/>
    </location>
</feature>
<keyword evidence="3" id="KW-1133">Transmembrane helix</keyword>
<feature type="transmembrane region" description="Helical" evidence="3">
    <location>
        <begin position="171"/>
        <end position="192"/>
    </location>
</feature>
<feature type="transmembrane region" description="Helical" evidence="3">
    <location>
        <begin position="34"/>
        <end position="53"/>
    </location>
</feature>
<organism evidence="6 8">
    <name type="scientific">Salinicoccus roseus</name>
    <dbReference type="NCBI Taxonomy" id="45670"/>
    <lineage>
        <taxon>Bacteria</taxon>
        <taxon>Bacillati</taxon>
        <taxon>Bacillota</taxon>
        <taxon>Bacilli</taxon>
        <taxon>Bacillales</taxon>
        <taxon>Staphylococcaceae</taxon>
        <taxon>Salinicoccus</taxon>
    </lineage>
</organism>
<dbReference type="GO" id="GO:0009103">
    <property type="term" value="P:lipopolysaccharide biosynthetic process"/>
    <property type="evidence" value="ECO:0007669"/>
    <property type="project" value="TreeGrafter"/>
</dbReference>
<comment type="similarity">
    <text evidence="2">Belongs to the acyltransferase 3 family.</text>
</comment>
<feature type="transmembrane region" description="Helical" evidence="3">
    <location>
        <begin position="253"/>
        <end position="271"/>
    </location>
</feature>